<dbReference type="Pfam" id="PF01534">
    <property type="entry name" value="Frizzled"/>
    <property type="match status" value="1"/>
</dbReference>
<feature type="compositionally biased region" description="Polar residues" evidence="2">
    <location>
        <begin position="569"/>
        <end position="585"/>
    </location>
</feature>
<evidence type="ECO:0000259" key="4">
    <source>
        <dbReference type="Pfam" id="PF01534"/>
    </source>
</evidence>
<feature type="region of interest" description="Disordered" evidence="2">
    <location>
        <begin position="203"/>
        <end position="256"/>
    </location>
</feature>
<dbReference type="AlphaFoldDB" id="A0A507EEL9"/>
<feature type="compositionally biased region" description="Polar residues" evidence="2">
    <location>
        <begin position="238"/>
        <end position="256"/>
    </location>
</feature>
<keyword evidence="6" id="KW-1185">Reference proteome</keyword>
<evidence type="ECO:0000313" key="6">
    <source>
        <dbReference type="Proteomes" id="UP000318582"/>
    </source>
</evidence>
<evidence type="ECO:0000256" key="2">
    <source>
        <dbReference type="SAM" id="MobiDB-lite"/>
    </source>
</evidence>
<comment type="caution">
    <text evidence="5">The sequence shown here is derived from an EMBL/GenBank/DDBJ whole genome shotgun (WGS) entry which is preliminary data.</text>
</comment>
<keyword evidence="3" id="KW-1133">Transmembrane helix</keyword>
<feature type="region of interest" description="Disordered" evidence="2">
    <location>
        <begin position="429"/>
        <end position="547"/>
    </location>
</feature>
<feature type="transmembrane region" description="Helical" evidence="3">
    <location>
        <begin position="84"/>
        <end position="104"/>
    </location>
</feature>
<feature type="compositionally biased region" description="Low complexity" evidence="2">
    <location>
        <begin position="451"/>
        <end position="491"/>
    </location>
</feature>
<accession>A0A507EEL9</accession>
<name>A0A507EEL9_9FUNG</name>
<dbReference type="STRING" id="109895.A0A507EEL9"/>
<dbReference type="EMBL" id="QEAQ01000005">
    <property type="protein sequence ID" value="TPX61845.1"/>
    <property type="molecule type" value="Genomic_DNA"/>
</dbReference>
<feature type="transmembrane region" description="Helical" evidence="3">
    <location>
        <begin position="116"/>
        <end position="138"/>
    </location>
</feature>
<keyword evidence="1" id="KW-0675">Receptor</keyword>
<proteinExistence type="predicted"/>
<dbReference type="Proteomes" id="UP000318582">
    <property type="component" value="Unassembled WGS sequence"/>
</dbReference>
<feature type="transmembrane region" description="Helical" evidence="3">
    <location>
        <begin position="158"/>
        <end position="183"/>
    </location>
</feature>
<organism evidence="5 6">
    <name type="scientific">Powellomyces hirtus</name>
    <dbReference type="NCBI Taxonomy" id="109895"/>
    <lineage>
        <taxon>Eukaryota</taxon>
        <taxon>Fungi</taxon>
        <taxon>Fungi incertae sedis</taxon>
        <taxon>Chytridiomycota</taxon>
        <taxon>Chytridiomycota incertae sedis</taxon>
        <taxon>Chytridiomycetes</taxon>
        <taxon>Spizellomycetales</taxon>
        <taxon>Powellomycetaceae</taxon>
        <taxon>Powellomyces</taxon>
    </lineage>
</organism>
<keyword evidence="3" id="KW-0812">Transmembrane</keyword>
<feature type="domain" description="Frizzled/Smoothened 7TM" evidence="4">
    <location>
        <begin position="3"/>
        <end position="167"/>
    </location>
</feature>
<evidence type="ECO:0000256" key="1">
    <source>
        <dbReference type="ARBA" id="ARBA00023170"/>
    </source>
</evidence>
<feature type="compositionally biased region" description="Low complexity" evidence="2">
    <location>
        <begin position="223"/>
        <end position="237"/>
    </location>
</feature>
<dbReference type="InterPro" id="IPR000539">
    <property type="entry name" value="Frizzled/Smoothened_7TM"/>
</dbReference>
<dbReference type="GO" id="GO:0016020">
    <property type="term" value="C:membrane"/>
    <property type="evidence" value="ECO:0007669"/>
    <property type="project" value="InterPro"/>
</dbReference>
<feature type="transmembrane region" description="Helical" evidence="3">
    <location>
        <begin position="31"/>
        <end position="52"/>
    </location>
</feature>
<reference evidence="5 6" key="1">
    <citation type="journal article" date="2019" name="Sci. Rep.">
        <title>Comparative genomics of chytrid fungi reveal insights into the obligate biotrophic and pathogenic lifestyle of Synchytrium endobioticum.</title>
        <authorList>
            <person name="van de Vossenberg B.T.L.H."/>
            <person name="Warris S."/>
            <person name="Nguyen H.D.T."/>
            <person name="van Gent-Pelzer M.P.E."/>
            <person name="Joly D.L."/>
            <person name="van de Geest H.C."/>
            <person name="Bonants P.J.M."/>
            <person name="Smith D.S."/>
            <person name="Levesque C.A."/>
            <person name="van der Lee T.A.J."/>
        </authorList>
    </citation>
    <scope>NUCLEOTIDE SEQUENCE [LARGE SCALE GENOMIC DNA]</scope>
    <source>
        <strain evidence="5 6">CBS 809.83</strain>
    </source>
</reference>
<feature type="transmembrane region" description="Helical" evidence="3">
    <location>
        <begin position="6"/>
        <end position="24"/>
    </location>
</feature>
<gene>
    <name evidence="5" type="ORF">PhCBS80983_g00752</name>
</gene>
<sequence length="599" mass="66088">MSMVRLISSVCALTVFISYAVLPGKRQYPRIFILYISGLLIVYQMLGASYFYGNEGKNVYCAEDGVTASSFQTNKVCAIQGVGILWASTATGFWCIVTILNLHLQIVWSSTCLARYPWVLHMCCWTFPTIIAIFAIDLKAIEYVSRGICTITQDLEPLLVFVPLGFCAGVIWAIHTATTLWLWSKRLRLVFVRPLWPCSKRANSQQESREGNRMDSAVEEESGMMPPSSRPPSLFSEWSPTRSRPTSINTTTTLVANSNPGPKELAGVRTVQSRLLLFAGVILLFVFTYAMFYRKDVLSIQDAMKPSLFNGTDITGIDTIGLNITTTPLEDLAACVHQYLNPRASQKRLAEGENVYTVCMLKLAAVNRISLPPMWRRVLAELTISISGICLLSVLGWRLVPDWQEWWAEKQGFAYHTRRKLLRVLTSPLAPSSEDDDPPRRRGAGGGATNSSIPSPSLELSIFKTSPSHNPSSLVSASHSSKSSTTLNRSAFPTSSSIRSGGKSPASSILNNSNNHYPPSTASSGSNGRSGYYLRNHTLNSPSPPMPTFPTPAHYFVVEQNLQPPPQGLSRTYSNASQSQPLSKSMSEREAFGPNFKAW</sequence>
<dbReference type="Gene3D" id="1.20.1070.10">
    <property type="entry name" value="Rhodopsin 7-helix transmembrane proteins"/>
    <property type="match status" value="1"/>
</dbReference>
<evidence type="ECO:0000256" key="3">
    <source>
        <dbReference type="SAM" id="Phobius"/>
    </source>
</evidence>
<dbReference type="GO" id="GO:0007166">
    <property type="term" value="P:cell surface receptor signaling pathway"/>
    <property type="evidence" value="ECO:0007669"/>
    <property type="project" value="InterPro"/>
</dbReference>
<feature type="region of interest" description="Disordered" evidence="2">
    <location>
        <begin position="563"/>
        <end position="599"/>
    </location>
</feature>
<protein>
    <recommendedName>
        <fullName evidence="4">Frizzled/Smoothened 7TM domain-containing protein</fullName>
    </recommendedName>
</protein>
<evidence type="ECO:0000313" key="5">
    <source>
        <dbReference type="EMBL" id="TPX61845.1"/>
    </source>
</evidence>
<feature type="transmembrane region" description="Helical" evidence="3">
    <location>
        <begin position="275"/>
        <end position="292"/>
    </location>
</feature>
<keyword evidence="3" id="KW-0472">Membrane</keyword>
<feature type="compositionally biased region" description="Polar residues" evidence="2">
    <location>
        <begin position="492"/>
        <end position="529"/>
    </location>
</feature>